<dbReference type="PANTHER" id="PTHR38831">
    <property type="entry name" value="TYPE II SECRETION SYSTEM PROTEIN K"/>
    <property type="match status" value="1"/>
</dbReference>
<dbReference type="InterPro" id="IPR049179">
    <property type="entry name" value="T2SSK_SAM-like_2nd"/>
</dbReference>
<gene>
    <name evidence="3" type="ORF">LCGC14_0454820</name>
</gene>
<feature type="transmembrane region" description="Helical" evidence="1">
    <location>
        <begin position="12"/>
        <end position="33"/>
    </location>
</feature>
<reference evidence="3" key="1">
    <citation type="journal article" date="2015" name="Nature">
        <title>Complex archaea that bridge the gap between prokaryotes and eukaryotes.</title>
        <authorList>
            <person name="Spang A."/>
            <person name="Saw J.H."/>
            <person name="Jorgensen S.L."/>
            <person name="Zaremba-Niedzwiedzka K."/>
            <person name="Martijn J."/>
            <person name="Lind A.E."/>
            <person name="van Eijk R."/>
            <person name="Schleper C."/>
            <person name="Guy L."/>
            <person name="Ettema T.J."/>
        </authorList>
    </citation>
    <scope>NUCLEOTIDE SEQUENCE</scope>
</reference>
<protein>
    <recommendedName>
        <fullName evidence="2">T2SS protein K second SAM-like domain-containing protein</fullName>
    </recommendedName>
</protein>
<dbReference type="PIRSF" id="PIRSF002786">
    <property type="entry name" value="XcpX"/>
    <property type="match status" value="1"/>
</dbReference>
<accession>A0A0F9SLY7</accession>
<keyword evidence="1" id="KW-0812">Transmembrane</keyword>
<dbReference type="InterPro" id="IPR005628">
    <property type="entry name" value="GspK"/>
</dbReference>
<comment type="caution">
    <text evidence="3">The sequence shown here is derived from an EMBL/GenBank/DDBJ whole genome shotgun (WGS) entry which is preliminary data.</text>
</comment>
<proteinExistence type="predicted"/>
<dbReference type="GO" id="GO:0009306">
    <property type="term" value="P:protein secretion"/>
    <property type="evidence" value="ECO:0007669"/>
    <property type="project" value="InterPro"/>
</dbReference>
<dbReference type="AlphaFoldDB" id="A0A0F9SLY7"/>
<organism evidence="3">
    <name type="scientific">marine sediment metagenome</name>
    <dbReference type="NCBI Taxonomy" id="412755"/>
    <lineage>
        <taxon>unclassified sequences</taxon>
        <taxon>metagenomes</taxon>
        <taxon>ecological metagenomes</taxon>
    </lineage>
</organism>
<sequence length="294" mass="31425">MNRAGMRYPDAGVVLINVLVALALGSAIVVLMFTSQETLMERTQRAAAATQAEALALGAETSIIVALRRDMDAAPETDHMAEPWALAAQEEVQLETGSFAISVSDVQARFDLNGLAAGRLLQQQILARLVKSLDLPDSVALDINDRISRRGPIRALSEVELLDAQTRAILAPHVSLLPQPGDVNINTASEAVIAAVLGSPTAARQLVKRREKNGFLTRGDVTDAGIVALNGIGFTSDVYDVESRAEVDGTTVILTSRLLREDRLGQKDTYAIERSFSAHLAAKGGLPVPTPFRP</sequence>
<dbReference type="SUPFAM" id="SSF54523">
    <property type="entry name" value="Pili subunits"/>
    <property type="match status" value="1"/>
</dbReference>
<dbReference type="PANTHER" id="PTHR38831:SF1">
    <property type="entry name" value="TYPE II SECRETION SYSTEM PROTEIN K-RELATED"/>
    <property type="match status" value="1"/>
</dbReference>
<name>A0A0F9SLY7_9ZZZZ</name>
<dbReference type="EMBL" id="LAZR01000458">
    <property type="protein sequence ID" value="KKN68109.1"/>
    <property type="molecule type" value="Genomic_DNA"/>
</dbReference>
<dbReference type="GO" id="GO:0016020">
    <property type="term" value="C:membrane"/>
    <property type="evidence" value="ECO:0007669"/>
    <property type="project" value="InterPro"/>
</dbReference>
<evidence type="ECO:0000256" key="1">
    <source>
        <dbReference type="SAM" id="Phobius"/>
    </source>
</evidence>
<evidence type="ECO:0000259" key="2">
    <source>
        <dbReference type="Pfam" id="PF03934"/>
    </source>
</evidence>
<evidence type="ECO:0000313" key="3">
    <source>
        <dbReference type="EMBL" id="KKN68109.1"/>
    </source>
</evidence>
<keyword evidence="1" id="KW-1133">Transmembrane helix</keyword>
<keyword evidence="1" id="KW-0472">Membrane</keyword>
<feature type="domain" description="T2SS protein K second SAM-like" evidence="2">
    <location>
        <begin position="183"/>
        <end position="224"/>
    </location>
</feature>
<dbReference type="InterPro" id="IPR045584">
    <property type="entry name" value="Pilin-like"/>
</dbReference>
<dbReference type="Gene3D" id="3.30.1300.30">
    <property type="entry name" value="GSPII I/J protein-like"/>
    <property type="match status" value="2"/>
</dbReference>
<dbReference type="Gene3D" id="1.10.40.60">
    <property type="entry name" value="EpsJ-like"/>
    <property type="match status" value="2"/>
</dbReference>
<dbReference type="Pfam" id="PF03934">
    <property type="entry name" value="T2SSK"/>
    <property type="match status" value="1"/>
</dbReference>
<dbReference type="InterPro" id="IPR038072">
    <property type="entry name" value="GspK_central_sf"/>
</dbReference>